<evidence type="ECO:0000313" key="2">
    <source>
        <dbReference type="Proteomes" id="UP001165960"/>
    </source>
</evidence>
<reference evidence="1" key="1">
    <citation type="submission" date="2022-04" db="EMBL/GenBank/DDBJ databases">
        <title>Genome of the entomopathogenic fungus Entomophthora muscae.</title>
        <authorList>
            <person name="Elya C."/>
            <person name="Lovett B.R."/>
            <person name="Lee E."/>
            <person name="Macias A.M."/>
            <person name="Hajek A.E."/>
            <person name="De Bivort B.L."/>
            <person name="Kasson M.T."/>
            <person name="De Fine Licht H.H."/>
            <person name="Stajich J.E."/>
        </authorList>
    </citation>
    <scope>NUCLEOTIDE SEQUENCE</scope>
    <source>
        <strain evidence="1">Berkeley</strain>
    </source>
</reference>
<keyword evidence="2" id="KW-1185">Reference proteome</keyword>
<comment type="caution">
    <text evidence="1">The sequence shown here is derived from an EMBL/GenBank/DDBJ whole genome shotgun (WGS) entry which is preliminary data.</text>
</comment>
<sequence length="917" mass="101908">MKDGANPIPSALEKGPIHHTLKKLKPFNETALEKSVAASKIFHPLKAVGYVCNHVPFSLQTLGQAVFYTTAIGNRFQVFENDKLNVVMVGRPVEKQINAITTRRETTFVASGNQIITFKRNEQVGSWTSPLSGDIFHLEVFGNHLLSLTEDNVFQLWNFENGELYTDIQFQQDNFNVTCVVHPSTYLNKVVFGSTQGAMQLWNIKNRKLIYSFKPFGSPITCLVQSPIVDVLGVGLLDGSILLYNIKQDKLLFSFKHQGKVSAITFRTDEQHHMASSSMNGDIAIWDLDSRKLFHVIKKAHSGNIPSIQYLNNQNLLVSSGEDNSLKQWISDGHDHMPRLFKFRSGHSAPPTQIQYYYGGSIMSASQDCTLRQFSCFKDNRSKELSQGKLGKMAKEFDVDIQSLRLPPITQLAVHNAQQKRFDNLLSIHLGQPGVCTWSVIRGAIGNHMLTPPGNALPKAVAISHCGHFGLVGTASGEVHLFNMQSGILRKSTTSSQSHQRPITAILTDGSNRQFTTASLDGTIKVWDFSTFAVVSSIELGSPVFHAVAHPDTCLVAAACDDAIIRVVDTETQRIVRQFSGHTHRLTDLAFSVDGRWIVSSSLDGTIRTWDVPSGHPIDMFQVDSVVTSLSFSPYGDFLATSHADHVGIFLWSNKAFYSDISFHALSTSHSVQVAPLPATRPDEGEESDDEDSGSTPDTTGEELDLYRDPDQITTDMVTLSRAPWSKWQKLLNLATIKQRNKPIEPPKKPEKVPFFLTATQGVNPKFVAPQANTPEAMEEDVSHLVSIGDAIESELVATMKQVLRSKDTSHLLEAMESLMPPQIELEVSLLSTRNSFEQFHIFLRALALLLENGLGFEMVHAYLQAFLKAHGDLIAANPADFKESLEELQQVHAPQWSRLSNLFHYTASLMDFVRSK</sequence>
<gene>
    <name evidence="1" type="primary">UTP21_1</name>
    <name evidence="1" type="ORF">DSO57_1021241</name>
</gene>
<organism evidence="1 2">
    <name type="scientific">Entomophthora muscae</name>
    <dbReference type="NCBI Taxonomy" id="34485"/>
    <lineage>
        <taxon>Eukaryota</taxon>
        <taxon>Fungi</taxon>
        <taxon>Fungi incertae sedis</taxon>
        <taxon>Zoopagomycota</taxon>
        <taxon>Entomophthoromycotina</taxon>
        <taxon>Entomophthoromycetes</taxon>
        <taxon>Entomophthorales</taxon>
        <taxon>Entomophthoraceae</taxon>
        <taxon>Entomophthora</taxon>
    </lineage>
</organism>
<dbReference type="EMBL" id="QTSX02000102">
    <property type="protein sequence ID" value="KAJ9088613.1"/>
    <property type="molecule type" value="Genomic_DNA"/>
</dbReference>
<proteinExistence type="predicted"/>
<dbReference type="Proteomes" id="UP001165960">
    <property type="component" value="Unassembled WGS sequence"/>
</dbReference>
<name>A0ACC2UNJ9_9FUNG</name>
<accession>A0ACC2UNJ9</accession>
<protein>
    <submittedName>
        <fullName evidence="1">rRNA-processing protein utp21, variant 2</fullName>
    </submittedName>
</protein>
<evidence type="ECO:0000313" key="1">
    <source>
        <dbReference type="EMBL" id="KAJ9088613.1"/>
    </source>
</evidence>